<dbReference type="PROSITE" id="PS50847">
    <property type="entry name" value="GRAM_POS_ANCHORING"/>
    <property type="match status" value="1"/>
</dbReference>
<evidence type="ECO:0000256" key="6">
    <source>
        <dbReference type="SAM" id="Phobius"/>
    </source>
</evidence>
<evidence type="ECO:0000256" key="2">
    <source>
        <dbReference type="ARBA" id="ARBA00022525"/>
    </source>
</evidence>
<name>W7INP3_9PSEU</name>
<dbReference type="InterPro" id="IPR019931">
    <property type="entry name" value="LPXTG_anchor"/>
</dbReference>
<feature type="transmembrane region" description="Helical" evidence="6">
    <location>
        <begin position="526"/>
        <end position="546"/>
    </location>
</feature>
<comment type="caution">
    <text evidence="9">The sequence shown here is derived from an EMBL/GenBank/DDBJ whole genome shotgun (WGS) entry which is preliminary data.</text>
</comment>
<keyword evidence="6" id="KW-1133">Transmembrane helix</keyword>
<feature type="region of interest" description="Disordered" evidence="5">
    <location>
        <begin position="185"/>
        <end position="250"/>
    </location>
</feature>
<keyword evidence="10" id="KW-1185">Reference proteome</keyword>
<dbReference type="InterPro" id="IPR046542">
    <property type="entry name" value="DUF6801"/>
</dbReference>
<keyword evidence="2" id="KW-0964">Secreted</keyword>
<keyword evidence="6" id="KW-0812">Transmembrane</keyword>
<evidence type="ECO:0000256" key="5">
    <source>
        <dbReference type="SAM" id="MobiDB-lite"/>
    </source>
</evidence>
<evidence type="ECO:0000256" key="1">
    <source>
        <dbReference type="ARBA" id="ARBA00022512"/>
    </source>
</evidence>
<feature type="compositionally biased region" description="Low complexity" evidence="5">
    <location>
        <begin position="195"/>
        <end position="237"/>
    </location>
</feature>
<organism evidence="9 10">
    <name type="scientific">Actinokineospora spheciospongiae</name>
    <dbReference type="NCBI Taxonomy" id="909613"/>
    <lineage>
        <taxon>Bacteria</taxon>
        <taxon>Bacillati</taxon>
        <taxon>Actinomycetota</taxon>
        <taxon>Actinomycetes</taxon>
        <taxon>Pseudonocardiales</taxon>
        <taxon>Pseudonocardiaceae</taxon>
        <taxon>Actinokineospora</taxon>
    </lineage>
</organism>
<feature type="signal peptide" evidence="7">
    <location>
        <begin position="1"/>
        <end position="18"/>
    </location>
</feature>
<feature type="compositionally biased region" description="Low complexity" evidence="5">
    <location>
        <begin position="421"/>
        <end position="494"/>
    </location>
</feature>
<keyword evidence="1" id="KW-0134">Cell wall</keyword>
<protein>
    <recommendedName>
        <fullName evidence="8">Gram-positive cocci surface proteins LPxTG domain-containing protein</fullName>
    </recommendedName>
</protein>
<dbReference type="eggNOG" id="ENOG5031YQ6">
    <property type="taxonomic scope" value="Bacteria"/>
</dbReference>
<keyword evidence="6" id="KW-0472">Membrane</keyword>
<proteinExistence type="predicted"/>
<evidence type="ECO:0000256" key="4">
    <source>
        <dbReference type="ARBA" id="ARBA00023088"/>
    </source>
</evidence>
<evidence type="ECO:0000313" key="9">
    <source>
        <dbReference type="EMBL" id="EWC62018.1"/>
    </source>
</evidence>
<evidence type="ECO:0000256" key="7">
    <source>
        <dbReference type="SAM" id="SignalP"/>
    </source>
</evidence>
<feature type="domain" description="Gram-positive cocci surface proteins LPxTG" evidence="8">
    <location>
        <begin position="519"/>
        <end position="555"/>
    </location>
</feature>
<dbReference type="AlphaFoldDB" id="W7INP3"/>
<dbReference type="Pfam" id="PF20611">
    <property type="entry name" value="DUF6801"/>
    <property type="match status" value="2"/>
</dbReference>
<sequence length="555" mass="54192">MTGVVIGGLLLSAGQSSAATVTVDKTLNYTCPFPLIGDQKLVVQIQTVVETPANEGGELKAGEFTATVTVPETATQGLTLVGAATVEGGGSAGITLNNAGIALPIAIPDLAVAKTNVPASGSFTVTAKGQVPTAYPKQGPTTVVVGDFSTTLTPKRADGTPTGLGTFESKCKMDAGQDAKILDFVVGAPGGGGTTAPTTEPTSGTTEPTSGTTEPTSGTTEPTSGTTEPTSGTSEPPTSEPGGGGTPITVDKSLNYLCPFPLIGSQQLAVQIKATLTPPAAAGGDLTTTDFSAIATVPPTATQGLSLVGAATVEGSAEAKVIADNAGSKIDITIPGLNVPKTDVPASGSFTVTASGDVAPQPVPAAGETVINVGDFTTTLTPKKADGTATGLGTFDAPCKLVEGQDTELGRFTIGGGGGTTTPPTSGSTTPPTSGSTTPPTSGSTTPPTSGSTTPPTSGSTTPPTSGSTTPPVTTTTDVTTTLPPVLTQDPPAYSGGGNYPGGGSYPGSSYPTGNSGGLASTGASIGLPLAIGGALLLAGTGALFWQRRRTRNEA</sequence>
<dbReference type="EMBL" id="AYXG01000094">
    <property type="protein sequence ID" value="EWC62018.1"/>
    <property type="molecule type" value="Genomic_DNA"/>
</dbReference>
<feature type="region of interest" description="Disordered" evidence="5">
    <location>
        <begin position="409"/>
        <end position="509"/>
    </location>
</feature>
<dbReference type="PATRIC" id="fig|909613.9.peg.2681"/>
<evidence type="ECO:0000259" key="8">
    <source>
        <dbReference type="PROSITE" id="PS50847"/>
    </source>
</evidence>
<evidence type="ECO:0000313" key="10">
    <source>
        <dbReference type="Proteomes" id="UP000019277"/>
    </source>
</evidence>
<feature type="compositionally biased region" description="Gly residues" evidence="5">
    <location>
        <begin position="495"/>
        <end position="506"/>
    </location>
</feature>
<feature type="chain" id="PRO_5004895920" description="Gram-positive cocci surface proteins LPxTG domain-containing protein" evidence="7">
    <location>
        <begin position="19"/>
        <end position="555"/>
    </location>
</feature>
<gene>
    <name evidence="9" type="ORF">UO65_2681</name>
</gene>
<evidence type="ECO:0000256" key="3">
    <source>
        <dbReference type="ARBA" id="ARBA00022729"/>
    </source>
</evidence>
<reference evidence="9 10" key="1">
    <citation type="journal article" date="2014" name="Genome Announc.">
        <title>Draft Genome Sequence of the Antitrypanosomally Active Sponge-Associated Bacterium Actinokineospora sp. Strain EG49.</title>
        <authorList>
            <person name="Harjes J."/>
            <person name="Ryu T."/>
            <person name="Abdelmohsen U.R."/>
            <person name="Moitinho-Silva L."/>
            <person name="Horn H."/>
            <person name="Ravasi T."/>
            <person name="Hentschel U."/>
        </authorList>
    </citation>
    <scope>NUCLEOTIDE SEQUENCE [LARGE SCALE GENOMIC DNA]</scope>
    <source>
        <strain evidence="9 10">EG49</strain>
    </source>
</reference>
<dbReference type="STRING" id="909613.UO65_2681"/>
<keyword evidence="3 7" id="KW-0732">Signal</keyword>
<accession>W7INP3</accession>
<dbReference type="Proteomes" id="UP000019277">
    <property type="component" value="Unassembled WGS sequence"/>
</dbReference>
<keyword evidence="4" id="KW-0572">Peptidoglycan-anchor</keyword>